<evidence type="ECO:0000313" key="1">
    <source>
        <dbReference type="EnsemblMetazoa" id="ENSAATROPP011233"/>
    </source>
</evidence>
<proteinExistence type="predicted"/>
<dbReference type="Proteomes" id="UP000075880">
    <property type="component" value="Unassembled WGS sequence"/>
</dbReference>
<keyword evidence="2" id="KW-1185">Reference proteome</keyword>
<name>A0AAG5DKT5_ANOAO</name>
<accession>A0AAG5DKT5</accession>
<sequence>MPDQSIGRRNDVAGNRCGNISLECNGTHINLRFVISPRSRNYSVHPP</sequence>
<evidence type="ECO:0000313" key="2">
    <source>
        <dbReference type="Proteomes" id="UP000075880"/>
    </source>
</evidence>
<reference evidence="1" key="1">
    <citation type="submission" date="2024-04" db="UniProtKB">
        <authorList>
            <consortium name="EnsemblMetazoa"/>
        </authorList>
    </citation>
    <scope>IDENTIFICATION</scope>
    <source>
        <strain evidence="1">EBRO</strain>
    </source>
</reference>
<dbReference type="AlphaFoldDB" id="A0AAG5DKT5"/>
<dbReference type="EnsemblMetazoa" id="ENSAATROPT012377">
    <property type="protein sequence ID" value="ENSAATROPP011233"/>
    <property type="gene ID" value="ENSAATROPG010067"/>
</dbReference>
<protein>
    <submittedName>
        <fullName evidence="1">Uncharacterized protein</fullName>
    </submittedName>
</protein>
<organism evidence="1 2">
    <name type="scientific">Anopheles atroparvus</name>
    <name type="common">European mosquito</name>
    <dbReference type="NCBI Taxonomy" id="41427"/>
    <lineage>
        <taxon>Eukaryota</taxon>
        <taxon>Metazoa</taxon>
        <taxon>Ecdysozoa</taxon>
        <taxon>Arthropoda</taxon>
        <taxon>Hexapoda</taxon>
        <taxon>Insecta</taxon>
        <taxon>Pterygota</taxon>
        <taxon>Neoptera</taxon>
        <taxon>Endopterygota</taxon>
        <taxon>Diptera</taxon>
        <taxon>Nematocera</taxon>
        <taxon>Culicoidea</taxon>
        <taxon>Culicidae</taxon>
        <taxon>Anophelinae</taxon>
        <taxon>Anopheles</taxon>
    </lineage>
</organism>